<dbReference type="InterPro" id="IPR015943">
    <property type="entry name" value="WD40/YVTN_repeat-like_dom_sf"/>
</dbReference>
<dbReference type="Proteomes" id="UP000008144">
    <property type="component" value="Chromosome 2"/>
</dbReference>
<dbReference type="Ensembl" id="ENSCINT00000007457.3">
    <property type="protein sequence ID" value="ENSCINP00000007457.3"/>
    <property type="gene ID" value="ENSCING00000003626.3"/>
</dbReference>
<dbReference type="STRING" id="7719.ENSCINP00000007457"/>
<dbReference type="PROSITE" id="PS50082">
    <property type="entry name" value="WD_REPEATS_2"/>
    <property type="match status" value="1"/>
</dbReference>
<dbReference type="PANTHER" id="PTHR14205:SF15">
    <property type="entry name" value="EARP AND GARP COMPLEX-INTERACTING PROTEIN 1"/>
    <property type="match status" value="1"/>
</dbReference>
<evidence type="ECO:0000313" key="6">
    <source>
        <dbReference type="Ensembl" id="ENSCINP00000007457.3"/>
    </source>
</evidence>
<dbReference type="InterPro" id="IPR001680">
    <property type="entry name" value="WD40_rpt"/>
</dbReference>
<dbReference type="Pfam" id="PF00400">
    <property type="entry name" value="WD40"/>
    <property type="match status" value="1"/>
</dbReference>
<protein>
    <recommendedName>
        <fullName evidence="5">EIPR1-like beta-propeller domain-containing protein</fullName>
    </recommendedName>
</protein>
<comment type="similarity">
    <text evidence="1">Belongs to the WD repeat EIPR1 family.</text>
</comment>
<dbReference type="InterPro" id="IPR059104">
    <property type="entry name" value="Beta-prop_EIPR1-like"/>
</dbReference>
<feature type="repeat" description="WD" evidence="4">
    <location>
        <begin position="224"/>
        <end position="266"/>
    </location>
</feature>
<keyword evidence="3" id="KW-0677">Repeat</keyword>
<evidence type="ECO:0000256" key="4">
    <source>
        <dbReference type="PROSITE-ProRule" id="PRU00221"/>
    </source>
</evidence>
<dbReference type="Gene3D" id="2.130.10.10">
    <property type="entry name" value="YVTN repeat-like/Quinoprotein amine dehydrogenase"/>
    <property type="match status" value="1"/>
</dbReference>
<dbReference type="SMART" id="SM00320">
    <property type="entry name" value="WD40"/>
    <property type="match status" value="5"/>
</dbReference>
<evidence type="ECO:0000256" key="2">
    <source>
        <dbReference type="ARBA" id="ARBA00022574"/>
    </source>
</evidence>
<dbReference type="AlphaFoldDB" id="F6U8U5"/>
<reference evidence="6" key="2">
    <citation type="journal article" date="2008" name="Genome Biol.">
        <title>Improved genome assembly and evidence-based global gene model set for the chordate Ciona intestinalis: new insight into intron and operon populations.</title>
        <authorList>
            <person name="Satou Y."/>
            <person name="Mineta K."/>
            <person name="Ogasawara M."/>
            <person name="Sasakura Y."/>
            <person name="Shoguchi E."/>
            <person name="Ueno K."/>
            <person name="Yamada L."/>
            <person name="Matsumoto J."/>
            <person name="Wasserscheid J."/>
            <person name="Dewar K."/>
            <person name="Wiley G.B."/>
            <person name="Macmil S.L."/>
            <person name="Roe B.A."/>
            <person name="Zeller R.W."/>
            <person name="Hastings K.E."/>
            <person name="Lemaire P."/>
            <person name="Lindquist E."/>
            <person name="Endo T."/>
            <person name="Hotta K."/>
            <person name="Inaba K."/>
        </authorList>
    </citation>
    <scope>NUCLEOTIDE SEQUENCE [LARGE SCALE GENOMIC DNA]</scope>
    <source>
        <strain evidence="6">wild type</strain>
    </source>
</reference>
<evidence type="ECO:0000256" key="1">
    <source>
        <dbReference type="ARBA" id="ARBA00005672"/>
    </source>
</evidence>
<dbReference type="InterPro" id="IPR036322">
    <property type="entry name" value="WD40_repeat_dom_sf"/>
</dbReference>
<dbReference type="SUPFAM" id="SSF50978">
    <property type="entry name" value="WD40 repeat-like"/>
    <property type="match status" value="1"/>
</dbReference>
<dbReference type="InterPro" id="IPR019775">
    <property type="entry name" value="WD40_repeat_CS"/>
</dbReference>
<evidence type="ECO:0000313" key="7">
    <source>
        <dbReference type="Proteomes" id="UP000008144"/>
    </source>
</evidence>
<dbReference type="FunCoup" id="F6U8U5">
    <property type="interactions" value="404"/>
</dbReference>
<dbReference type="PANTHER" id="PTHR14205">
    <property type="entry name" value="WD-REPEAT PROTEIN"/>
    <property type="match status" value="1"/>
</dbReference>
<dbReference type="Pfam" id="PF23609">
    <property type="entry name" value="Beta-prop_EIPR1"/>
    <property type="match status" value="1"/>
</dbReference>
<dbReference type="HOGENOM" id="CLU_050772_0_0_1"/>
<name>F6U8U5_CIOIN</name>
<keyword evidence="7" id="KW-1185">Reference proteome</keyword>
<proteinExistence type="inferred from homology"/>
<dbReference type="FunFam" id="2.130.10.10:FF:000732">
    <property type="entry name" value="EARP-interacting protein homolog"/>
    <property type="match status" value="1"/>
</dbReference>
<dbReference type="EMBL" id="EAAA01001500">
    <property type="status" value="NOT_ANNOTATED_CDS"/>
    <property type="molecule type" value="Genomic_DNA"/>
</dbReference>
<dbReference type="GO" id="GO:0016567">
    <property type="term" value="P:protein ubiquitination"/>
    <property type="evidence" value="ECO:0000318"/>
    <property type="project" value="GO_Central"/>
</dbReference>
<accession>F6U8U5</accession>
<dbReference type="InParanoid" id="F6U8U5"/>
<dbReference type="OMA" id="HQFLALH"/>
<keyword evidence="2 4" id="KW-0853">WD repeat</keyword>
<evidence type="ECO:0000259" key="5">
    <source>
        <dbReference type="Pfam" id="PF23609"/>
    </source>
</evidence>
<dbReference type="InterPro" id="IPR040323">
    <property type="entry name" value="EIPR1"/>
</dbReference>
<feature type="domain" description="EIPR1-like beta-propeller" evidence="5">
    <location>
        <begin position="5"/>
        <end position="300"/>
    </location>
</feature>
<reference evidence="6" key="3">
    <citation type="submission" date="2025-08" db="UniProtKB">
        <authorList>
            <consortium name="Ensembl"/>
        </authorList>
    </citation>
    <scope>IDENTIFICATION</scope>
</reference>
<sequence length="378" mass="42793">EDAPLIYGLELPARCMCSQSAECNVTRFIVGTQSLKQENQIHLVEFDDENNQLEKTVFAHSSGEIWHISSSFNNPLLFSTCYSNYKDGELVTGCKIYRMVSDAKQETSEHDEFDSGAESFESIDEVCTVTSSEINHISSLQWKPVEDDHQVIILGDGKLHLFDLEEEKPNSLFSFMLPEKKGHPLVATCGKWNPHHGAKQFAVAAGQNITSFDMRSKTPAFQLDNCHGQMIRDLDFNPNKQYHLATCGDDCLVKFWDTREPSAPISVLEDDHSHWVWGVRFNPFHDQLVLSCGSDSRVVLHNKASISSEPFGHLVEDEEDEETEKRKDGLIAVYEEHEDSVYAVEWSAADPWSFASLSYDGRIVINKVPKNVKFEILL</sequence>
<reference evidence="6" key="4">
    <citation type="submission" date="2025-09" db="UniProtKB">
        <authorList>
            <consortium name="Ensembl"/>
        </authorList>
    </citation>
    <scope>IDENTIFICATION</scope>
</reference>
<organism evidence="6 7">
    <name type="scientific">Ciona intestinalis</name>
    <name type="common">Transparent sea squirt</name>
    <name type="synonym">Ascidia intestinalis</name>
    <dbReference type="NCBI Taxonomy" id="7719"/>
    <lineage>
        <taxon>Eukaryota</taxon>
        <taxon>Metazoa</taxon>
        <taxon>Chordata</taxon>
        <taxon>Tunicata</taxon>
        <taxon>Ascidiacea</taxon>
        <taxon>Phlebobranchia</taxon>
        <taxon>Cionidae</taxon>
        <taxon>Ciona</taxon>
    </lineage>
</organism>
<reference evidence="7" key="1">
    <citation type="journal article" date="2002" name="Science">
        <title>The draft genome of Ciona intestinalis: insights into chordate and vertebrate origins.</title>
        <authorList>
            <person name="Dehal P."/>
            <person name="Satou Y."/>
            <person name="Campbell R.K."/>
            <person name="Chapman J."/>
            <person name="Degnan B."/>
            <person name="De Tomaso A."/>
            <person name="Davidson B."/>
            <person name="Di Gregorio A."/>
            <person name="Gelpke M."/>
            <person name="Goodstein D.M."/>
            <person name="Harafuji N."/>
            <person name="Hastings K.E."/>
            <person name="Ho I."/>
            <person name="Hotta K."/>
            <person name="Huang W."/>
            <person name="Kawashima T."/>
            <person name="Lemaire P."/>
            <person name="Martinez D."/>
            <person name="Meinertzhagen I.A."/>
            <person name="Necula S."/>
            <person name="Nonaka M."/>
            <person name="Putnam N."/>
            <person name="Rash S."/>
            <person name="Saiga H."/>
            <person name="Satake M."/>
            <person name="Terry A."/>
            <person name="Yamada L."/>
            <person name="Wang H.G."/>
            <person name="Awazu S."/>
            <person name="Azumi K."/>
            <person name="Boore J."/>
            <person name="Branno M."/>
            <person name="Chin-Bow S."/>
            <person name="DeSantis R."/>
            <person name="Doyle S."/>
            <person name="Francino P."/>
            <person name="Keys D.N."/>
            <person name="Haga S."/>
            <person name="Hayashi H."/>
            <person name="Hino K."/>
            <person name="Imai K.S."/>
            <person name="Inaba K."/>
            <person name="Kano S."/>
            <person name="Kobayashi K."/>
            <person name="Kobayashi M."/>
            <person name="Lee B.I."/>
            <person name="Makabe K.W."/>
            <person name="Manohar C."/>
            <person name="Matassi G."/>
            <person name="Medina M."/>
            <person name="Mochizuki Y."/>
            <person name="Mount S."/>
            <person name="Morishita T."/>
            <person name="Miura S."/>
            <person name="Nakayama A."/>
            <person name="Nishizaka S."/>
            <person name="Nomoto H."/>
            <person name="Ohta F."/>
            <person name="Oishi K."/>
            <person name="Rigoutsos I."/>
            <person name="Sano M."/>
            <person name="Sasaki A."/>
            <person name="Sasakura Y."/>
            <person name="Shoguchi E."/>
            <person name="Shin-i T."/>
            <person name="Spagnuolo A."/>
            <person name="Stainier D."/>
            <person name="Suzuki M.M."/>
            <person name="Tassy O."/>
            <person name="Takatori N."/>
            <person name="Tokuoka M."/>
            <person name="Yagi K."/>
            <person name="Yoshizaki F."/>
            <person name="Wada S."/>
            <person name="Zhang C."/>
            <person name="Hyatt P.D."/>
            <person name="Larimer F."/>
            <person name="Detter C."/>
            <person name="Doggett N."/>
            <person name="Glavina T."/>
            <person name="Hawkins T."/>
            <person name="Richardson P."/>
            <person name="Lucas S."/>
            <person name="Kohara Y."/>
            <person name="Levine M."/>
            <person name="Satoh N."/>
            <person name="Rokhsar D.S."/>
        </authorList>
    </citation>
    <scope>NUCLEOTIDE SEQUENCE [LARGE SCALE GENOMIC DNA]</scope>
</reference>
<evidence type="ECO:0000256" key="3">
    <source>
        <dbReference type="ARBA" id="ARBA00022737"/>
    </source>
</evidence>
<dbReference type="PROSITE" id="PS00678">
    <property type="entry name" value="WD_REPEATS_1"/>
    <property type="match status" value="1"/>
</dbReference>
<dbReference type="GeneTree" id="ENSGT00730000111137"/>